<dbReference type="EMBL" id="FZPA01000003">
    <property type="protein sequence ID" value="SNS63832.1"/>
    <property type="molecule type" value="Genomic_DNA"/>
</dbReference>
<keyword evidence="1" id="KW-0812">Transmembrane</keyword>
<keyword evidence="3" id="KW-1185">Reference proteome</keyword>
<evidence type="ECO:0000313" key="3">
    <source>
        <dbReference type="Proteomes" id="UP000198339"/>
    </source>
</evidence>
<sequence>MSHPLLQAPVLIFTLMTIGFMLVLGPVAAIDIIRARKD</sequence>
<gene>
    <name evidence="2" type="ORF">SAMN06295955_10311</name>
</gene>
<keyword evidence="1" id="KW-1133">Transmembrane helix</keyword>
<reference evidence="2 3" key="1">
    <citation type="submission" date="2017-06" db="EMBL/GenBank/DDBJ databases">
        <authorList>
            <person name="Kim H.J."/>
            <person name="Triplett B.A."/>
        </authorList>
    </citation>
    <scope>NUCLEOTIDE SEQUENCE [LARGE SCALE GENOMIC DNA]</scope>
    <source>
        <strain evidence="2 3">DS15</strain>
    </source>
</reference>
<organism evidence="2 3">
    <name type="scientific">Sphingopyxis indica</name>
    <dbReference type="NCBI Taxonomy" id="436663"/>
    <lineage>
        <taxon>Bacteria</taxon>
        <taxon>Pseudomonadati</taxon>
        <taxon>Pseudomonadota</taxon>
        <taxon>Alphaproteobacteria</taxon>
        <taxon>Sphingomonadales</taxon>
        <taxon>Sphingomonadaceae</taxon>
        <taxon>Sphingopyxis</taxon>
    </lineage>
</organism>
<dbReference type="AlphaFoldDB" id="A0A239G5A7"/>
<feature type="transmembrane region" description="Helical" evidence="1">
    <location>
        <begin position="12"/>
        <end position="33"/>
    </location>
</feature>
<evidence type="ECO:0000256" key="1">
    <source>
        <dbReference type="SAM" id="Phobius"/>
    </source>
</evidence>
<evidence type="ECO:0000313" key="2">
    <source>
        <dbReference type="EMBL" id="SNS63832.1"/>
    </source>
</evidence>
<keyword evidence="1" id="KW-0472">Membrane</keyword>
<dbReference type="Proteomes" id="UP000198339">
    <property type="component" value="Unassembled WGS sequence"/>
</dbReference>
<accession>A0A239G5A7</accession>
<name>A0A239G5A7_9SPHN</name>
<protein>
    <submittedName>
        <fullName evidence="2">Uncharacterized protein</fullName>
    </submittedName>
</protein>
<proteinExistence type="predicted"/>